<dbReference type="GO" id="GO:0046872">
    <property type="term" value="F:metal ion binding"/>
    <property type="evidence" value="ECO:0007669"/>
    <property type="project" value="UniProtKB-KW"/>
</dbReference>
<comment type="caution">
    <text evidence="7">The sequence shown here is derived from an EMBL/GenBank/DDBJ whole genome shotgun (WGS) entry which is preliminary data.</text>
</comment>
<evidence type="ECO:0000313" key="8">
    <source>
        <dbReference type="Proteomes" id="UP000263517"/>
    </source>
</evidence>
<feature type="domain" description="JAB" evidence="6">
    <location>
        <begin position="28"/>
        <end position="132"/>
    </location>
</feature>
<keyword evidence="2" id="KW-0479">Metal-binding</keyword>
<keyword evidence="4" id="KW-0862">Zinc</keyword>
<evidence type="ECO:0000259" key="6">
    <source>
        <dbReference type="Pfam" id="PF14464"/>
    </source>
</evidence>
<sequence length="153" mass="17545">MIEFRLPNSDQRLVISDAVFRHFEKYRQREANAMEAGGQLFARIESSTILVTEATGPRQKDFRSRFGFRSNRRLERKEIALMFRRGLHYIGDWHTHPEDHPVPSNEDVASMVESFRQSRHQLAGFVMLIVGTSGDAGGLYIGICNKFGVFRLG</sequence>
<evidence type="ECO:0000256" key="5">
    <source>
        <dbReference type="ARBA" id="ARBA00023049"/>
    </source>
</evidence>
<dbReference type="GO" id="GO:0008237">
    <property type="term" value="F:metallopeptidase activity"/>
    <property type="evidence" value="ECO:0007669"/>
    <property type="project" value="UniProtKB-KW"/>
</dbReference>
<dbReference type="Pfam" id="PF14464">
    <property type="entry name" value="Prok-JAB"/>
    <property type="match status" value="1"/>
</dbReference>
<protein>
    <recommendedName>
        <fullName evidence="6">JAB domain-containing protein</fullName>
    </recommendedName>
</protein>
<keyword evidence="1" id="KW-0645">Protease</keyword>
<name>A0A350P5M8_9ALTE</name>
<evidence type="ECO:0000313" key="7">
    <source>
        <dbReference type="EMBL" id="HAW76595.1"/>
    </source>
</evidence>
<dbReference type="InterPro" id="IPR028090">
    <property type="entry name" value="JAB_dom_prok"/>
</dbReference>
<proteinExistence type="predicted"/>
<evidence type="ECO:0000256" key="3">
    <source>
        <dbReference type="ARBA" id="ARBA00022801"/>
    </source>
</evidence>
<dbReference type="AlphaFoldDB" id="A0A350P5M8"/>
<dbReference type="GO" id="GO:0006508">
    <property type="term" value="P:proteolysis"/>
    <property type="evidence" value="ECO:0007669"/>
    <property type="project" value="UniProtKB-KW"/>
</dbReference>
<dbReference type="SUPFAM" id="SSF102712">
    <property type="entry name" value="JAB1/MPN domain"/>
    <property type="match status" value="1"/>
</dbReference>
<keyword evidence="3" id="KW-0378">Hydrolase</keyword>
<evidence type="ECO:0000256" key="2">
    <source>
        <dbReference type="ARBA" id="ARBA00022723"/>
    </source>
</evidence>
<organism evidence="7 8">
    <name type="scientific">Alteromonas australica</name>
    <dbReference type="NCBI Taxonomy" id="589873"/>
    <lineage>
        <taxon>Bacteria</taxon>
        <taxon>Pseudomonadati</taxon>
        <taxon>Pseudomonadota</taxon>
        <taxon>Gammaproteobacteria</taxon>
        <taxon>Alteromonadales</taxon>
        <taxon>Alteromonadaceae</taxon>
        <taxon>Alteromonas/Salinimonas group</taxon>
        <taxon>Alteromonas</taxon>
    </lineage>
</organism>
<dbReference type="EMBL" id="DNAN01000455">
    <property type="protein sequence ID" value="HAW76595.1"/>
    <property type="molecule type" value="Genomic_DNA"/>
</dbReference>
<keyword evidence="5" id="KW-0482">Metalloprotease</keyword>
<accession>A0A350P5M8</accession>
<dbReference type="Proteomes" id="UP000263517">
    <property type="component" value="Unassembled WGS sequence"/>
</dbReference>
<evidence type="ECO:0000256" key="4">
    <source>
        <dbReference type="ARBA" id="ARBA00022833"/>
    </source>
</evidence>
<evidence type="ECO:0000256" key="1">
    <source>
        <dbReference type="ARBA" id="ARBA00022670"/>
    </source>
</evidence>
<dbReference type="Gene3D" id="3.40.140.10">
    <property type="entry name" value="Cytidine Deaminase, domain 2"/>
    <property type="match status" value="1"/>
</dbReference>
<reference evidence="7 8" key="1">
    <citation type="journal article" date="2018" name="Nat. Biotechnol.">
        <title>A standardized bacterial taxonomy based on genome phylogeny substantially revises the tree of life.</title>
        <authorList>
            <person name="Parks D.H."/>
            <person name="Chuvochina M."/>
            <person name="Waite D.W."/>
            <person name="Rinke C."/>
            <person name="Skarshewski A."/>
            <person name="Chaumeil P.A."/>
            <person name="Hugenholtz P."/>
        </authorList>
    </citation>
    <scope>NUCLEOTIDE SEQUENCE [LARGE SCALE GENOMIC DNA]</scope>
    <source>
        <strain evidence="7">UBA11978</strain>
    </source>
</reference>
<gene>
    <name evidence="7" type="ORF">DCW74_12780</name>
</gene>